<accession>A0A0C3Y7G7</accession>
<evidence type="ECO:0000313" key="3">
    <source>
        <dbReference type="Proteomes" id="UP000002051"/>
    </source>
</evidence>
<accession>G7L7H8</accession>
<dbReference type="EnsemblPlants" id="AET05211">
    <property type="protein sequence ID" value="AET05211"/>
    <property type="gene ID" value="MTR_8g102720"/>
</dbReference>
<protein>
    <submittedName>
        <fullName evidence="1 2">Uncharacterized protein</fullName>
    </submittedName>
</protein>
<dbReference type="EMBL" id="CM001224">
    <property type="protein sequence ID" value="AET05211.2"/>
    <property type="molecule type" value="Genomic_DNA"/>
</dbReference>
<dbReference type="HOGENOM" id="CLU_2254177_0_0_1"/>
<dbReference type="PaxDb" id="3880-AET05211"/>
<dbReference type="Proteomes" id="UP000002051">
    <property type="component" value="Chromosome 8"/>
</dbReference>
<reference evidence="2" key="3">
    <citation type="submission" date="2015-04" db="UniProtKB">
        <authorList>
            <consortium name="EnsemblPlants"/>
        </authorList>
    </citation>
    <scope>IDENTIFICATION</scope>
    <source>
        <strain evidence="2">cv. Jemalong A17</strain>
    </source>
</reference>
<sequence length="104" mass="11272">MRKLTALRARSPQVNQWGMLYAANLKLTTNSVALSIEAQQPGEKAGWKKIIRSRKSNSRQFCSKASVSSGNMSIILASASVIIRYSSAQIGEAVGEKLSMNAPM</sequence>
<evidence type="ECO:0000313" key="2">
    <source>
        <dbReference type="EnsemblPlants" id="AET05211"/>
    </source>
</evidence>
<evidence type="ECO:0000313" key="1">
    <source>
        <dbReference type="EMBL" id="AET05211.2"/>
    </source>
</evidence>
<organism evidence="1 3">
    <name type="scientific">Medicago truncatula</name>
    <name type="common">Barrel medic</name>
    <name type="synonym">Medicago tribuloides</name>
    <dbReference type="NCBI Taxonomy" id="3880"/>
    <lineage>
        <taxon>Eukaryota</taxon>
        <taxon>Viridiplantae</taxon>
        <taxon>Streptophyta</taxon>
        <taxon>Embryophyta</taxon>
        <taxon>Tracheophyta</taxon>
        <taxon>Spermatophyta</taxon>
        <taxon>Magnoliopsida</taxon>
        <taxon>eudicotyledons</taxon>
        <taxon>Gunneridae</taxon>
        <taxon>Pentapetalae</taxon>
        <taxon>rosids</taxon>
        <taxon>fabids</taxon>
        <taxon>Fabales</taxon>
        <taxon>Fabaceae</taxon>
        <taxon>Papilionoideae</taxon>
        <taxon>50 kb inversion clade</taxon>
        <taxon>NPAAA clade</taxon>
        <taxon>Hologalegina</taxon>
        <taxon>IRL clade</taxon>
        <taxon>Trifolieae</taxon>
        <taxon>Medicago</taxon>
    </lineage>
</organism>
<name>G7L7H8_MEDTR</name>
<reference evidence="1 3" key="2">
    <citation type="journal article" date="2014" name="BMC Genomics">
        <title>An improved genome release (version Mt4.0) for the model legume Medicago truncatula.</title>
        <authorList>
            <person name="Tang H."/>
            <person name="Krishnakumar V."/>
            <person name="Bidwell S."/>
            <person name="Rosen B."/>
            <person name="Chan A."/>
            <person name="Zhou S."/>
            <person name="Gentzbittel L."/>
            <person name="Childs K.L."/>
            <person name="Yandell M."/>
            <person name="Gundlach H."/>
            <person name="Mayer K.F."/>
            <person name="Schwartz D.C."/>
            <person name="Town C.D."/>
        </authorList>
    </citation>
    <scope>GENOME REANNOTATION</scope>
    <source>
        <strain evidence="2 3">cv. Jemalong A17</strain>
    </source>
</reference>
<dbReference type="AlphaFoldDB" id="G7L7H8"/>
<keyword evidence="3" id="KW-1185">Reference proteome</keyword>
<proteinExistence type="predicted"/>
<reference evidence="1 3" key="1">
    <citation type="journal article" date="2011" name="Nature">
        <title>The Medicago genome provides insight into the evolution of rhizobial symbioses.</title>
        <authorList>
            <person name="Young N.D."/>
            <person name="Debelle F."/>
            <person name="Oldroyd G.E."/>
            <person name="Geurts R."/>
            <person name="Cannon S.B."/>
            <person name="Udvardi M.K."/>
            <person name="Benedito V.A."/>
            <person name="Mayer K.F."/>
            <person name="Gouzy J."/>
            <person name="Schoof H."/>
            <person name="Van de Peer Y."/>
            <person name="Proost S."/>
            <person name="Cook D.R."/>
            <person name="Meyers B.C."/>
            <person name="Spannagl M."/>
            <person name="Cheung F."/>
            <person name="De Mita S."/>
            <person name="Krishnakumar V."/>
            <person name="Gundlach H."/>
            <person name="Zhou S."/>
            <person name="Mudge J."/>
            <person name="Bharti A.K."/>
            <person name="Murray J.D."/>
            <person name="Naoumkina M.A."/>
            <person name="Rosen B."/>
            <person name="Silverstein K.A."/>
            <person name="Tang H."/>
            <person name="Rombauts S."/>
            <person name="Zhao P.X."/>
            <person name="Zhou P."/>
            <person name="Barbe V."/>
            <person name="Bardou P."/>
            <person name="Bechner M."/>
            <person name="Bellec A."/>
            <person name="Berger A."/>
            <person name="Berges H."/>
            <person name="Bidwell S."/>
            <person name="Bisseling T."/>
            <person name="Choisne N."/>
            <person name="Couloux A."/>
            <person name="Denny R."/>
            <person name="Deshpande S."/>
            <person name="Dai X."/>
            <person name="Doyle J.J."/>
            <person name="Dudez A.M."/>
            <person name="Farmer A.D."/>
            <person name="Fouteau S."/>
            <person name="Franken C."/>
            <person name="Gibelin C."/>
            <person name="Gish J."/>
            <person name="Goldstein S."/>
            <person name="Gonzalez A.J."/>
            <person name="Green P.J."/>
            <person name="Hallab A."/>
            <person name="Hartog M."/>
            <person name="Hua A."/>
            <person name="Humphray S.J."/>
            <person name="Jeong D.H."/>
            <person name="Jing Y."/>
            <person name="Jocker A."/>
            <person name="Kenton S.M."/>
            <person name="Kim D.J."/>
            <person name="Klee K."/>
            <person name="Lai H."/>
            <person name="Lang C."/>
            <person name="Lin S."/>
            <person name="Macmil S.L."/>
            <person name="Magdelenat G."/>
            <person name="Matthews L."/>
            <person name="McCorrison J."/>
            <person name="Monaghan E.L."/>
            <person name="Mun J.H."/>
            <person name="Najar F.Z."/>
            <person name="Nicholson C."/>
            <person name="Noirot C."/>
            <person name="O'Bleness M."/>
            <person name="Paule C.R."/>
            <person name="Poulain J."/>
            <person name="Prion F."/>
            <person name="Qin B."/>
            <person name="Qu C."/>
            <person name="Retzel E.F."/>
            <person name="Riddle C."/>
            <person name="Sallet E."/>
            <person name="Samain S."/>
            <person name="Samson N."/>
            <person name="Sanders I."/>
            <person name="Saurat O."/>
            <person name="Scarpelli C."/>
            <person name="Schiex T."/>
            <person name="Segurens B."/>
            <person name="Severin A.J."/>
            <person name="Sherrier D.J."/>
            <person name="Shi R."/>
            <person name="Sims S."/>
            <person name="Singer S.R."/>
            <person name="Sinharoy S."/>
            <person name="Sterck L."/>
            <person name="Viollet A."/>
            <person name="Wang B.B."/>
            <person name="Wang K."/>
            <person name="Wang M."/>
            <person name="Wang X."/>
            <person name="Warfsmann J."/>
            <person name="Weissenbach J."/>
            <person name="White D.D."/>
            <person name="White J.D."/>
            <person name="Wiley G.B."/>
            <person name="Wincker P."/>
            <person name="Xing Y."/>
            <person name="Yang L."/>
            <person name="Yao Z."/>
            <person name="Ying F."/>
            <person name="Zhai J."/>
            <person name="Zhou L."/>
            <person name="Zuber A."/>
            <person name="Denarie J."/>
            <person name="Dixon R.A."/>
            <person name="May G.D."/>
            <person name="Schwartz D.C."/>
            <person name="Rogers J."/>
            <person name="Quetier F."/>
            <person name="Town C.D."/>
            <person name="Roe B.A."/>
        </authorList>
    </citation>
    <scope>NUCLEOTIDE SEQUENCE [LARGE SCALE GENOMIC DNA]</scope>
    <source>
        <strain evidence="1">A17</strain>
        <strain evidence="2 3">cv. Jemalong A17</strain>
    </source>
</reference>
<gene>
    <name evidence="1" type="ordered locus">MTR_8g102720</name>
</gene>